<dbReference type="RefSeq" id="WP_168737752.1">
    <property type="nucleotide sequence ID" value="NZ_JABAHZ010000001.1"/>
</dbReference>
<dbReference type="EMBL" id="JABAHZ010000001">
    <property type="protein sequence ID" value="NLR78413.1"/>
    <property type="molecule type" value="Genomic_DNA"/>
</dbReference>
<dbReference type="PANTHER" id="PTHR30273:SF2">
    <property type="entry name" value="PROTEIN FECR"/>
    <property type="match status" value="1"/>
</dbReference>
<comment type="caution">
    <text evidence="4">The sequence shown here is derived from an EMBL/GenBank/DDBJ whole genome shotgun (WGS) entry which is preliminary data.</text>
</comment>
<feature type="domain" description="FecR protein" evidence="2">
    <location>
        <begin position="198"/>
        <end position="285"/>
    </location>
</feature>
<evidence type="ECO:0000313" key="4">
    <source>
        <dbReference type="EMBL" id="NLR78413.1"/>
    </source>
</evidence>
<gene>
    <name evidence="4" type="ORF">HGH91_07240</name>
</gene>
<sequence>MHSNSGINSQLNELVEKYTSNTCSREELEQLLLLVREANTDQPLEEALQLYWEKVKAENKQAGIDWDAKMRLLLEEVNAQTPMVHINRKFNWKRIAVAASLIMLLGLGYWALRPKQAPVKGALATKDIVAPIKNRAMITLSNGEKVELDEQQDGTVIHQGNTTVVKTAGGKVIYAAAGSGTATSGLYNTLSNPRGSKVVEITLSDGSMAWLNAGSSITYPVAFSGGERRVQLSGEAYFEVVHDTRMPFKVSKNNMEVTVLGTHFNVNAYDDESAIRVTLLEGAVRTALNNKQAVVLKPGQQAQVINDIKVLKDVDVQKVVAWKQEMFSFHETNIKEVMRQVARWYDVDVEFRGDVSQVNFGGSISRKASLSELLKILEETNLVKFELTGRKLTVIPR</sequence>
<proteinExistence type="predicted"/>
<dbReference type="GO" id="GO:0016989">
    <property type="term" value="F:sigma factor antagonist activity"/>
    <property type="evidence" value="ECO:0007669"/>
    <property type="project" value="TreeGrafter"/>
</dbReference>
<dbReference type="InterPro" id="IPR006860">
    <property type="entry name" value="FecR"/>
</dbReference>
<keyword evidence="1" id="KW-1133">Transmembrane helix</keyword>
<dbReference type="InterPro" id="IPR032508">
    <property type="entry name" value="FecR_C"/>
</dbReference>
<dbReference type="PANTHER" id="PTHR30273">
    <property type="entry name" value="PERIPLASMIC SIGNAL SENSOR AND SIGMA FACTOR ACTIVATOR FECR-RELATED"/>
    <property type="match status" value="1"/>
</dbReference>
<dbReference type="AlphaFoldDB" id="A0A847SF76"/>
<accession>A0A847SF76</accession>
<keyword evidence="5" id="KW-1185">Reference proteome</keyword>
<dbReference type="Proteomes" id="UP000552864">
    <property type="component" value="Unassembled WGS sequence"/>
</dbReference>
<keyword evidence="1" id="KW-0472">Membrane</keyword>
<feature type="domain" description="Protein FecR C-terminal" evidence="3">
    <location>
        <begin position="327"/>
        <end position="394"/>
    </location>
</feature>
<dbReference type="Gene3D" id="2.60.120.1440">
    <property type="match status" value="1"/>
</dbReference>
<organism evidence="4 5">
    <name type="scientific">Chitinophaga eiseniae</name>
    <dbReference type="NCBI Taxonomy" id="634771"/>
    <lineage>
        <taxon>Bacteria</taxon>
        <taxon>Pseudomonadati</taxon>
        <taxon>Bacteroidota</taxon>
        <taxon>Chitinophagia</taxon>
        <taxon>Chitinophagales</taxon>
        <taxon>Chitinophagaceae</taxon>
        <taxon>Chitinophaga</taxon>
    </lineage>
</organism>
<protein>
    <submittedName>
        <fullName evidence="4">DUF4974 domain-containing protein</fullName>
    </submittedName>
</protein>
<evidence type="ECO:0000259" key="2">
    <source>
        <dbReference type="Pfam" id="PF04773"/>
    </source>
</evidence>
<evidence type="ECO:0000256" key="1">
    <source>
        <dbReference type="SAM" id="Phobius"/>
    </source>
</evidence>
<dbReference type="InterPro" id="IPR012373">
    <property type="entry name" value="Ferrdict_sens_TM"/>
</dbReference>
<dbReference type="Gene3D" id="3.55.50.30">
    <property type="match status" value="1"/>
</dbReference>
<name>A0A847SF76_9BACT</name>
<reference evidence="4 5" key="1">
    <citation type="submission" date="2020-04" db="EMBL/GenBank/DDBJ databases">
        <authorList>
            <person name="Yin C."/>
        </authorList>
    </citation>
    <scope>NUCLEOTIDE SEQUENCE [LARGE SCALE GENOMIC DNA]</scope>
    <source>
        <strain evidence="4 5">Ak56</strain>
    </source>
</reference>
<dbReference type="Pfam" id="PF04773">
    <property type="entry name" value="FecR"/>
    <property type="match status" value="1"/>
</dbReference>
<dbReference type="Pfam" id="PF16344">
    <property type="entry name" value="FecR_C"/>
    <property type="match status" value="1"/>
</dbReference>
<evidence type="ECO:0000259" key="3">
    <source>
        <dbReference type="Pfam" id="PF16344"/>
    </source>
</evidence>
<feature type="transmembrane region" description="Helical" evidence="1">
    <location>
        <begin position="95"/>
        <end position="112"/>
    </location>
</feature>
<keyword evidence="1" id="KW-0812">Transmembrane</keyword>
<evidence type="ECO:0000313" key="5">
    <source>
        <dbReference type="Proteomes" id="UP000552864"/>
    </source>
</evidence>